<accession>A0A7S8HEV8</accession>
<keyword evidence="9" id="KW-1185">Reference proteome</keyword>
<sequence length="183" mass="20422">MDKKGVFRLSTLLEQEQEYREEYVYAGFWKRFLAYIIDSIFISVPSYILSTIILTVLLGAESQVLMSGSEEEIAQFMESSAGIEAILTSLGLIIVLNILMSILYYAVMEASKWQATLGKKLVGLKVTTLSGQRIGFGRSFGRLLVKSLLSPILMIGYIMAAFTEKKQALHDLVASTLVVQKHK</sequence>
<dbReference type="KEGG" id="mcui:G8O30_03905"/>
<comment type="subcellular location">
    <subcellularLocation>
        <location evidence="1">Cell membrane</location>
        <topology evidence="1">Multi-pass membrane protein</topology>
    </subcellularLocation>
</comment>
<dbReference type="InterPro" id="IPR010432">
    <property type="entry name" value="RDD"/>
</dbReference>
<dbReference type="Proteomes" id="UP000593626">
    <property type="component" value="Chromosome"/>
</dbReference>
<dbReference type="InterPro" id="IPR051791">
    <property type="entry name" value="Pra-immunoreactive"/>
</dbReference>
<evidence type="ECO:0000256" key="5">
    <source>
        <dbReference type="ARBA" id="ARBA00023136"/>
    </source>
</evidence>
<evidence type="ECO:0000256" key="6">
    <source>
        <dbReference type="SAM" id="Phobius"/>
    </source>
</evidence>
<dbReference type="PANTHER" id="PTHR36115">
    <property type="entry name" value="PROLINE-RICH ANTIGEN HOMOLOG-RELATED"/>
    <property type="match status" value="1"/>
</dbReference>
<keyword evidence="2" id="KW-1003">Cell membrane</keyword>
<name>A0A7S8HEV8_9BACI</name>
<feature type="transmembrane region" description="Helical" evidence="6">
    <location>
        <begin position="32"/>
        <end position="58"/>
    </location>
</feature>
<reference evidence="8 9" key="1">
    <citation type="submission" date="2019-07" db="EMBL/GenBank/DDBJ databases">
        <title>Genome sequence of 2 isolates from Red Sea Mangroves.</title>
        <authorList>
            <person name="Sefrji F."/>
            <person name="Michoud G."/>
            <person name="Merlino G."/>
            <person name="Daffonchio D."/>
        </authorList>
    </citation>
    <scope>NUCLEOTIDE SEQUENCE [LARGE SCALE GENOMIC DNA]</scope>
    <source>
        <strain evidence="8 9">R1DC41</strain>
    </source>
</reference>
<keyword evidence="3 6" id="KW-0812">Transmembrane</keyword>
<dbReference type="AlphaFoldDB" id="A0A7S8HEV8"/>
<feature type="domain" description="RDD" evidence="7">
    <location>
        <begin position="25"/>
        <end position="174"/>
    </location>
</feature>
<evidence type="ECO:0000256" key="2">
    <source>
        <dbReference type="ARBA" id="ARBA00022475"/>
    </source>
</evidence>
<dbReference type="Pfam" id="PF06271">
    <property type="entry name" value="RDD"/>
    <property type="match status" value="1"/>
</dbReference>
<gene>
    <name evidence="8" type="ORF">G8O30_03905</name>
</gene>
<proteinExistence type="predicted"/>
<protein>
    <submittedName>
        <fullName evidence="8">RDD family protein</fullName>
    </submittedName>
</protein>
<feature type="transmembrane region" description="Helical" evidence="6">
    <location>
        <begin position="85"/>
        <end position="107"/>
    </location>
</feature>
<feature type="transmembrane region" description="Helical" evidence="6">
    <location>
        <begin position="143"/>
        <end position="162"/>
    </location>
</feature>
<evidence type="ECO:0000256" key="1">
    <source>
        <dbReference type="ARBA" id="ARBA00004651"/>
    </source>
</evidence>
<dbReference type="GO" id="GO:0005886">
    <property type="term" value="C:plasma membrane"/>
    <property type="evidence" value="ECO:0007669"/>
    <property type="project" value="UniProtKB-SubCell"/>
</dbReference>
<keyword evidence="4 6" id="KW-1133">Transmembrane helix</keyword>
<evidence type="ECO:0000313" key="9">
    <source>
        <dbReference type="Proteomes" id="UP000593626"/>
    </source>
</evidence>
<keyword evidence="5 6" id="KW-0472">Membrane</keyword>
<dbReference type="EMBL" id="CP049742">
    <property type="protein sequence ID" value="QPC46163.1"/>
    <property type="molecule type" value="Genomic_DNA"/>
</dbReference>
<evidence type="ECO:0000256" key="3">
    <source>
        <dbReference type="ARBA" id="ARBA00022692"/>
    </source>
</evidence>
<dbReference type="PANTHER" id="PTHR36115:SF9">
    <property type="entry name" value="LMO1584 PROTEIN"/>
    <property type="match status" value="1"/>
</dbReference>
<evidence type="ECO:0000313" key="8">
    <source>
        <dbReference type="EMBL" id="QPC46163.1"/>
    </source>
</evidence>
<evidence type="ECO:0000259" key="7">
    <source>
        <dbReference type="Pfam" id="PF06271"/>
    </source>
</evidence>
<organism evidence="8 9">
    <name type="scientific">Mangrovibacillus cuniculi</name>
    <dbReference type="NCBI Taxonomy" id="2593652"/>
    <lineage>
        <taxon>Bacteria</taxon>
        <taxon>Bacillati</taxon>
        <taxon>Bacillota</taxon>
        <taxon>Bacilli</taxon>
        <taxon>Bacillales</taxon>
        <taxon>Bacillaceae</taxon>
        <taxon>Mangrovibacillus</taxon>
    </lineage>
</organism>
<evidence type="ECO:0000256" key="4">
    <source>
        <dbReference type="ARBA" id="ARBA00022989"/>
    </source>
</evidence>